<dbReference type="InterPro" id="IPR003615">
    <property type="entry name" value="HNH_nuc"/>
</dbReference>
<dbReference type="AlphaFoldDB" id="A0A369JTT4"/>
<dbReference type="Proteomes" id="UP000076154">
    <property type="component" value="Unassembled WGS sequence"/>
</dbReference>
<dbReference type="InParanoid" id="A0A369JTT4"/>
<proteinExistence type="predicted"/>
<dbReference type="Pfam" id="PF13391">
    <property type="entry name" value="HNH_2"/>
    <property type="match status" value="1"/>
</dbReference>
<organism evidence="2 3">
    <name type="scientific">Hypsizygus marmoreus</name>
    <name type="common">White beech mushroom</name>
    <name type="synonym">Agaricus marmoreus</name>
    <dbReference type="NCBI Taxonomy" id="39966"/>
    <lineage>
        <taxon>Eukaryota</taxon>
        <taxon>Fungi</taxon>
        <taxon>Dikarya</taxon>
        <taxon>Basidiomycota</taxon>
        <taxon>Agaricomycotina</taxon>
        <taxon>Agaricomycetes</taxon>
        <taxon>Agaricomycetidae</taxon>
        <taxon>Agaricales</taxon>
        <taxon>Tricholomatineae</taxon>
        <taxon>Lyophyllaceae</taxon>
        <taxon>Hypsizygus</taxon>
    </lineage>
</organism>
<gene>
    <name evidence="2" type="ORF">Hypma_008265</name>
</gene>
<reference evidence="2" key="1">
    <citation type="submission" date="2018-04" db="EMBL/GenBank/DDBJ databases">
        <title>Whole genome sequencing of Hypsizygus marmoreus.</title>
        <authorList>
            <person name="Choi I.-G."/>
            <person name="Min B."/>
            <person name="Kim J.-G."/>
            <person name="Kim S."/>
            <person name="Oh Y.-L."/>
            <person name="Kong W.-S."/>
            <person name="Park H."/>
            <person name="Jeong J."/>
            <person name="Song E.-S."/>
        </authorList>
    </citation>
    <scope>NUCLEOTIDE SEQUENCE [LARGE SCALE GENOMIC DNA]</scope>
    <source>
        <strain evidence="2">51987-8</strain>
    </source>
</reference>
<comment type="caution">
    <text evidence="2">The sequence shown here is derived from an EMBL/GenBank/DDBJ whole genome shotgun (WGS) entry which is preliminary data.</text>
</comment>
<evidence type="ECO:0000313" key="2">
    <source>
        <dbReference type="EMBL" id="RDB24630.1"/>
    </source>
</evidence>
<dbReference type="OrthoDB" id="3269637at2759"/>
<evidence type="ECO:0000313" key="3">
    <source>
        <dbReference type="Proteomes" id="UP000076154"/>
    </source>
</evidence>
<keyword evidence="3" id="KW-1185">Reference proteome</keyword>
<protein>
    <recommendedName>
        <fullName evidence="1">HNH nuclease domain-containing protein</fullName>
    </recommendedName>
</protein>
<evidence type="ECO:0000259" key="1">
    <source>
        <dbReference type="Pfam" id="PF13391"/>
    </source>
</evidence>
<feature type="domain" description="HNH nuclease" evidence="1">
    <location>
        <begin position="117"/>
        <end position="207"/>
    </location>
</feature>
<dbReference type="EMBL" id="LUEZ02000042">
    <property type="protein sequence ID" value="RDB24630.1"/>
    <property type="molecule type" value="Genomic_DNA"/>
</dbReference>
<name>A0A369JTT4_HYPMA</name>
<sequence length="318" mass="35657">MALNVQIYLCINVEWIPVLTIPTTELSRLATKPLKWLRFVSSMIYGREGFLYVDLDGVEVSDYDSTSLRGSYYFWAKEPPRFIDVDSKGCSATPTPAYFPHESSVFRDAIAARDKHCVFSDFRGELCFALHIIPLHKGDDYFRLVVDQRLETDSDSEGLKNKMTGWSITSHSLEDVISGNVNHEALPTEGVECIRNGLLLNPNLHKLIEVSYAALLRTPNFALSSDDIPRLPDSPSSETDGCRLTLQILEPGVDLRCTLSQHNADARTPETLDDWPPASVVNVAYCSAVLRKWGSPVFVEHVNVLERERCCDVSEVGF</sequence>
<accession>A0A369JTT4</accession>